<protein>
    <submittedName>
        <fullName evidence="2 3">Uncharacterized protein</fullName>
    </submittedName>
</protein>
<evidence type="ECO:0000313" key="2">
    <source>
        <dbReference type="WBParaSite" id="maker-uti_cns_0006479-snap-gene-0.2-mRNA-1"/>
    </source>
</evidence>
<dbReference type="WBParaSite" id="maker-uti_cns_0046149-snap-gene-0.16-mRNA-1">
    <property type="protein sequence ID" value="maker-uti_cns_0046149-snap-gene-0.16-mRNA-1"/>
    <property type="gene ID" value="maker-uti_cns_0046149-snap-gene-0.16"/>
</dbReference>
<reference evidence="2 3" key="1">
    <citation type="submission" date="2016-11" db="UniProtKB">
        <authorList>
            <consortium name="WormBaseParasite"/>
        </authorList>
    </citation>
    <scope>IDENTIFICATION</scope>
</reference>
<sequence length="36" mass="3837">MAVPAAARGRVWPPAASAVTTIGVGSRRHRRRIVLV</sequence>
<dbReference type="WBParaSite" id="maker-uti_cns_0006479-snap-gene-0.2-mRNA-1">
    <property type="protein sequence ID" value="maker-uti_cns_0006479-snap-gene-0.2-mRNA-1"/>
    <property type="gene ID" value="maker-uti_cns_0006479-snap-gene-0.2"/>
</dbReference>
<organism evidence="1 2">
    <name type="scientific">Macrostomum lignano</name>
    <dbReference type="NCBI Taxonomy" id="282301"/>
    <lineage>
        <taxon>Eukaryota</taxon>
        <taxon>Metazoa</taxon>
        <taxon>Spiralia</taxon>
        <taxon>Lophotrochozoa</taxon>
        <taxon>Platyhelminthes</taxon>
        <taxon>Rhabditophora</taxon>
        <taxon>Macrostomorpha</taxon>
        <taxon>Macrostomida</taxon>
        <taxon>Macrostomidae</taxon>
        <taxon>Macrostomum</taxon>
    </lineage>
</organism>
<name>A0A1I8HK74_9PLAT</name>
<evidence type="ECO:0000313" key="1">
    <source>
        <dbReference type="Proteomes" id="UP000095280"/>
    </source>
</evidence>
<dbReference type="AlphaFoldDB" id="A0A1I8HK74"/>
<evidence type="ECO:0000313" key="3">
    <source>
        <dbReference type="WBParaSite" id="maker-uti_cns_0046149-snap-gene-0.16-mRNA-1"/>
    </source>
</evidence>
<proteinExistence type="predicted"/>
<keyword evidence="1" id="KW-1185">Reference proteome</keyword>
<dbReference type="Proteomes" id="UP000095280">
    <property type="component" value="Unplaced"/>
</dbReference>
<accession>A0A1I8HK74</accession>